<evidence type="ECO:0000313" key="2">
    <source>
        <dbReference type="Proteomes" id="UP000032142"/>
    </source>
</evidence>
<gene>
    <name evidence="1" type="ORF">F383_27728</name>
</gene>
<keyword evidence="1" id="KW-0131">Cell cycle</keyword>
<dbReference type="AlphaFoldDB" id="A0A0B0MRS9"/>
<dbReference type="GO" id="GO:0051301">
    <property type="term" value="P:cell division"/>
    <property type="evidence" value="ECO:0007669"/>
    <property type="project" value="UniProtKB-KW"/>
</dbReference>
<keyword evidence="2" id="KW-1185">Reference proteome</keyword>
<name>A0A0B0MRS9_GOSAR</name>
<protein>
    <submittedName>
        <fullName evidence="1">Cell division control 6</fullName>
    </submittedName>
</protein>
<organism evidence="1 2">
    <name type="scientific">Gossypium arboreum</name>
    <name type="common">Tree cotton</name>
    <name type="synonym">Gossypium nanking</name>
    <dbReference type="NCBI Taxonomy" id="29729"/>
    <lineage>
        <taxon>Eukaryota</taxon>
        <taxon>Viridiplantae</taxon>
        <taxon>Streptophyta</taxon>
        <taxon>Embryophyta</taxon>
        <taxon>Tracheophyta</taxon>
        <taxon>Spermatophyta</taxon>
        <taxon>Magnoliopsida</taxon>
        <taxon>eudicotyledons</taxon>
        <taxon>Gunneridae</taxon>
        <taxon>Pentapetalae</taxon>
        <taxon>rosids</taxon>
        <taxon>malvids</taxon>
        <taxon>Malvales</taxon>
        <taxon>Malvaceae</taxon>
        <taxon>Malvoideae</taxon>
        <taxon>Gossypium</taxon>
    </lineage>
</organism>
<comment type="caution">
    <text evidence="1">The sequence shown here is derived from an EMBL/GenBank/DDBJ whole genome shotgun (WGS) entry which is preliminary data.</text>
</comment>
<dbReference type="EMBL" id="JRRC01323225">
    <property type="protein sequence ID" value="KHG03087.1"/>
    <property type="molecule type" value="Genomic_DNA"/>
</dbReference>
<evidence type="ECO:0000313" key="1">
    <source>
        <dbReference type="EMBL" id="KHG03087.1"/>
    </source>
</evidence>
<keyword evidence="1" id="KW-0132">Cell division</keyword>
<accession>A0A0B0MRS9</accession>
<dbReference type="Proteomes" id="UP000032142">
    <property type="component" value="Unassembled WGS sequence"/>
</dbReference>
<proteinExistence type="predicted"/>
<reference evidence="2" key="1">
    <citation type="submission" date="2014-09" db="EMBL/GenBank/DDBJ databases">
        <authorList>
            <person name="Mudge J."/>
            <person name="Ramaraj T."/>
            <person name="Lindquist I.E."/>
            <person name="Bharti A.K."/>
            <person name="Sundararajan A."/>
            <person name="Cameron C.T."/>
            <person name="Woodward J.E."/>
            <person name="May G.D."/>
            <person name="Brubaker C."/>
            <person name="Broadhvest J."/>
            <person name="Wilkins T.A."/>
        </authorList>
    </citation>
    <scope>NUCLEOTIDE SEQUENCE</scope>
    <source>
        <strain evidence="2">cv. AKA8401</strain>
    </source>
</reference>
<sequence length="61" mass="6878">MFGIALTSSACQKRACLSLSMYFKSEIVLYLKKNAEMRKIASLIIFDPKEMVVVLLGRSYA</sequence>